<keyword evidence="2" id="KW-1133">Transmembrane helix</keyword>
<dbReference type="EMBL" id="JARQAI010000030">
    <property type="protein sequence ID" value="MDT2738129.1"/>
    <property type="molecule type" value="Genomic_DNA"/>
</dbReference>
<name>A0AAE4I263_9ENTE</name>
<feature type="transmembrane region" description="Helical" evidence="2">
    <location>
        <begin position="173"/>
        <end position="201"/>
    </location>
</feature>
<comment type="caution">
    <text evidence="4">The sequence shown here is derived from an EMBL/GenBank/DDBJ whole genome shotgun (WGS) entry which is preliminary data.</text>
</comment>
<accession>A0AAE4I263</accession>
<evidence type="ECO:0000259" key="3">
    <source>
        <dbReference type="Pfam" id="PF02517"/>
    </source>
</evidence>
<dbReference type="RefSeq" id="WP_311797560.1">
    <property type="nucleotide sequence ID" value="NZ_JARQAI010000030.1"/>
</dbReference>
<dbReference type="Proteomes" id="UP001180842">
    <property type="component" value="Unassembled WGS sequence"/>
</dbReference>
<comment type="similarity">
    <text evidence="1">Belongs to the UPF0177 family.</text>
</comment>
<dbReference type="GO" id="GO:0004175">
    <property type="term" value="F:endopeptidase activity"/>
    <property type="evidence" value="ECO:0007669"/>
    <property type="project" value="UniProtKB-ARBA"/>
</dbReference>
<sequence>MIKKMVAFMRDENNEDFFCEGFYHTILFVIVYVLFLTYKESAIGNSNYIFLFFFVLTSYALIKYFLSCKQKFAPITKKQYPLSIKILAGYLINTGIWLAVTSMMMFFYGKIEILNQQLLDKQITDHPKMLVPQLFDTVISAPLMEEILYRGLLLNAILFIGLKLGVSKKYLFVVFLVLSALIFGSIHASSNILTFIGFSLIGLNLGALYLISGNLIVPITVHFLNNLSASLNVSSDVKRISIFICLLLIICLIEYVCKEDRNIIKKWAFSSSKKDKP</sequence>
<organism evidence="4 5">
    <name type="scientific">Enterococcus pseudoavium</name>
    <dbReference type="NCBI Taxonomy" id="44007"/>
    <lineage>
        <taxon>Bacteria</taxon>
        <taxon>Bacillati</taxon>
        <taxon>Bacillota</taxon>
        <taxon>Bacilli</taxon>
        <taxon>Lactobacillales</taxon>
        <taxon>Enterococcaceae</taxon>
        <taxon>Enterococcus</taxon>
    </lineage>
</organism>
<keyword evidence="2" id="KW-0472">Membrane</keyword>
<gene>
    <name evidence="4" type="ORF">P7H00_13530</name>
</gene>
<feature type="transmembrane region" description="Helical" evidence="2">
    <location>
        <begin position="207"/>
        <end position="225"/>
    </location>
</feature>
<evidence type="ECO:0000313" key="5">
    <source>
        <dbReference type="Proteomes" id="UP001180842"/>
    </source>
</evidence>
<reference evidence="4" key="1">
    <citation type="submission" date="2023-03" db="EMBL/GenBank/DDBJ databases">
        <authorList>
            <person name="Shen W."/>
            <person name="Cai J."/>
        </authorList>
    </citation>
    <scope>NUCLEOTIDE SEQUENCE</scope>
    <source>
        <strain evidence="4">P69-2</strain>
    </source>
</reference>
<feature type="domain" description="CAAX prenyl protease 2/Lysostaphin resistance protein A-like" evidence="3">
    <location>
        <begin position="130"/>
        <end position="227"/>
    </location>
</feature>
<feature type="transmembrane region" description="Helical" evidence="2">
    <location>
        <begin position="237"/>
        <end position="256"/>
    </location>
</feature>
<proteinExistence type="inferred from homology"/>
<keyword evidence="2" id="KW-0812">Transmembrane</keyword>
<dbReference type="AlphaFoldDB" id="A0AAE4I263"/>
<feature type="transmembrane region" description="Helical" evidence="2">
    <location>
        <begin position="21"/>
        <end position="37"/>
    </location>
</feature>
<dbReference type="PANTHER" id="PTHR43592">
    <property type="entry name" value="CAAX AMINO TERMINAL PROTEASE"/>
    <property type="match status" value="1"/>
</dbReference>
<dbReference type="Pfam" id="PF02517">
    <property type="entry name" value="Rce1-like"/>
    <property type="match status" value="1"/>
</dbReference>
<dbReference type="InterPro" id="IPR003675">
    <property type="entry name" value="Rce1/LyrA-like_dom"/>
</dbReference>
<protein>
    <submittedName>
        <fullName evidence="4">Type II CAAX endopeptidase family protein</fullName>
    </submittedName>
</protein>
<feature type="transmembrane region" description="Helical" evidence="2">
    <location>
        <begin position="49"/>
        <end position="66"/>
    </location>
</feature>
<dbReference type="PANTHER" id="PTHR43592:SF15">
    <property type="entry name" value="CAAX AMINO TERMINAL PROTEASE FAMILY PROTEIN"/>
    <property type="match status" value="1"/>
</dbReference>
<feature type="transmembrane region" description="Helical" evidence="2">
    <location>
        <begin position="87"/>
        <end position="108"/>
    </location>
</feature>
<dbReference type="GO" id="GO:0080120">
    <property type="term" value="P:CAAX-box protein maturation"/>
    <property type="evidence" value="ECO:0007669"/>
    <property type="project" value="UniProtKB-ARBA"/>
</dbReference>
<evidence type="ECO:0000256" key="2">
    <source>
        <dbReference type="SAM" id="Phobius"/>
    </source>
</evidence>
<evidence type="ECO:0000256" key="1">
    <source>
        <dbReference type="ARBA" id="ARBA00009067"/>
    </source>
</evidence>
<evidence type="ECO:0000313" key="4">
    <source>
        <dbReference type="EMBL" id="MDT2738129.1"/>
    </source>
</evidence>